<dbReference type="EMBL" id="CP067977">
    <property type="protein sequence ID" value="QQQ19707.1"/>
    <property type="molecule type" value="Genomic_DNA"/>
</dbReference>
<evidence type="ECO:0000313" key="1">
    <source>
        <dbReference type="EMBL" id="QQQ19707.1"/>
    </source>
</evidence>
<proteinExistence type="predicted"/>
<name>A0ABX7BQ38_9CAUL</name>
<evidence type="ECO:0000313" key="2">
    <source>
        <dbReference type="Proteomes" id="UP000595448"/>
    </source>
</evidence>
<dbReference type="Proteomes" id="UP000595448">
    <property type="component" value="Chromosome"/>
</dbReference>
<reference evidence="1 2" key="1">
    <citation type="submission" date="2021-01" db="EMBL/GenBank/DDBJ databases">
        <title>Brevundimonas vitis sp. nov., an bacterium isolated from grape (Vitis vinifera).</title>
        <authorList>
            <person name="Jiang L."/>
            <person name="Lee J."/>
        </authorList>
    </citation>
    <scope>NUCLEOTIDE SEQUENCE [LARGE SCALE GENOMIC DNA]</scope>
    <source>
        <strain evidence="1 2">GRTSA-9</strain>
    </source>
</reference>
<keyword evidence="2" id="KW-1185">Reference proteome</keyword>
<accession>A0ABX7BQ38</accession>
<dbReference type="RefSeq" id="WP_201104065.1">
    <property type="nucleotide sequence ID" value="NZ_CP067977.1"/>
</dbReference>
<gene>
    <name evidence="1" type="ORF">JIP62_06360</name>
</gene>
<organism evidence="1 2">
    <name type="scientific">Brevundimonas vitisensis</name>
    <dbReference type="NCBI Taxonomy" id="2800818"/>
    <lineage>
        <taxon>Bacteria</taxon>
        <taxon>Pseudomonadati</taxon>
        <taxon>Pseudomonadota</taxon>
        <taxon>Alphaproteobacteria</taxon>
        <taxon>Caulobacterales</taxon>
        <taxon>Caulobacteraceae</taxon>
        <taxon>Brevundimonas</taxon>
    </lineage>
</organism>
<sequence length="67" mass="7004">MSRPLLAQGVSLVVSRHAEVYVEFRDAAGNVFAIAGLTLGAAEQVRDQMIDACHRAATASAPTGVVH</sequence>
<protein>
    <submittedName>
        <fullName evidence="1">Uncharacterized protein</fullName>
    </submittedName>
</protein>